<feature type="non-terminal residue" evidence="1">
    <location>
        <position position="113"/>
    </location>
</feature>
<sequence length="113" mass="12816">MTNWIAKELLEQVNHTVKGSSLLEVITMTGKVQKRFQLVEVYFTHNSIQENLVCYVHDDFTKHITVKGLPDYLKNKSSLKNEDIEQIIDPATTDVDHRDKSLGIGLILCTAST</sequence>
<dbReference type="AlphaFoldDB" id="A0AAV2QXC8"/>
<gene>
    <name evidence="1" type="ORF">MNOR_LOCUS18264</name>
</gene>
<keyword evidence="2" id="KW-1185">Reference proteome</keyword>
<evidence type="ECO:0000313" key="2">
    <source>
        <dbReference type="Proteomes" id="UP001497623"/>
    </source>
</evidence>
<dbReference type="EMBL" id="CAXKWB010012969">
    <property type="protein sequence ID" value="CAL4106134.1"/>
    <property type="molecule type" value="Genomic_DNA"/>
</dbReference>
<comment type="caution">
    <text evidence="1">The sequence shown here is derived from an EMBL/GenBank/DDBJ whole genome shotgun (WGS) entry which is preliminary data.</text>
</comment>
<proteinExistence type="predicted"/>
<reference evidence="1 2" key="1">
    <citation type="submission" date="2024-05" db="EMBL/GenBank/DDBJ databases">
        <authorList>
            <person name="Wallberg A."/>
        </authorList>
    </citation>
    <scope>NUCLEOTIDE SEQUENCE [LARGE SCALE GENOMIC DNA]</scope>
</reference>
<accession>A0AAV2QXC8</accession>
<dbReference type="Proteomes" id="UP001497623">
    <property type="component" value="Unassembled WGS sequence"/>
</dbReference>
<name>A0AAV2QXC8_MEGNR</name>
<evidence type="ECO:0000313" key="1">
    <source>
        <dbReference type="EMBL" id="CAL4106134.1"/>
    </source>
</evidence>
<protein>
    <submittedName>
        <fullName evidence="1">Uncharacterized protein</fullName>
    </submittedName>
</protein>
<organism evidence="1 2">
    <name type="scientific">Meganyctiphanes norvegica</name>
    <name type="common">Northern krill</name>
    <name type="synonym">Thysanopoda norvegica</name>
    <dbReference type="NCBI Taxonomy" id="48144"/>
    <lineage>
        <taxon>Eukaryota</taxon>
        <taxon>Metazoa</taxon>
        <taxon>Ecdysozoa</taxon>
        <taxon>Arthropoda</taxon>
        <taxon>Crustacea</taxon>
        <taxon>Multicrustacea</taxon>
        <taxon>Malacostraca</taxon>
        <taxon>Eumalacostraca</taxon>
        <taxon>Eucarida</taxon>
        <taxon>Euphausiacea</taxon>
        <taxon>Euphausiidae</taxon>
        <taxon>Meganyctiphanes</taxon>
    </lineage>
</organism>